<keyword evidence="9 12" id="KW-0411">Iron-sulfur</keyword>
<dbReference type="OrthoDB" id="9789468at2"/>
<feature type="domain" description="FAD-binding FR-type" evidence="14">
    <location>
        <begin position="1"/>
        <end position="118"/>
    </location>
</feature>
<dbReference type="Gene3D" id="2.40.30.10">
    <property type="entry name" value="Translation factors"/>
    <property type="match status" value="1"/>
</dbReference>
<gene>
    <name evidence="15" type="ORF">SAMN06265340_10444</name>
</gene>
<comment type="cofactor">
    <cofactor evidence="11">
        <name>FAD</name>
        <dbReference type="ChEBI" id="CHEBI:57692"/>
    </cofactor>
    <text evidence="11">Binds 1 FAD per subunit.</text>
</comment>
<evidence type="ECO:0000256" key="9">
    <source>
        <dbReference type="ARBA" id="ARBA00023014"/>
    </source>
</evidence>
<dbReference type="GO" id="GO:0006221">
    <property type="term" value="P:pyrimidine nucleotide biosynthetic process"/>
    <property type="evidence" value="ECO:0007669"/>
    <property type="project" value="InterPro"/>
</dbReference>
<organism evidence="15 16">
    <name type="scientific">Desulfurobacterium atlanticum</name>
    <dbReference type="NCBI Taxonomy" id="240169"/>
    <lineage>
        <taxon>Bacteria</taxon>
        <taxon>Pseudomonadati</taxon>
        <taxon>Aquificota</taxon>
        <taxon>Aquificia</taxon>
        <taxon>Desulfurobacteriales</taxon>
        <taxon>Desulfurobacteriaceae</taxon>
        <taxon>Desulfurobacterium</taxon>
    </lineage>
</organism>
<dbReference type="CDD" id="cd06218">
    <property type="entry name" value="DHOD_e_trans"/>
    <property type="match status" value="1"/>
</dbReference>
<dbReference type="InterPro" id="IPR037117">
    <property type="entry name" value="Dihydroorotate_DH_ele_sf"/>
</dbReference>
<keyword evidence="13" id="KW-0812">Transmembrane</keyword>
<evidence type="ECO:0000256" key="4">
    <source>
        <dbReference type="ARBA" id="ARBA00022714"/>
    </source>
</evidence>
<proteinExistence type="inferred from homology"/>
<dbReference type="InterPro" id="IPR017927">
    <property type="entry name" value="FAD-bd_FR_type"/>
</dbReference>
<feature type="binding site" evidence="12">
    <location>
        <position position="218"/>
    </location>
    <ligand>
        <name>[2Fe-2S] cluster</name>
        <dbReference type="ChEBI" id="CHEBI:190135"/>
    </ligand>
</feature>
<feature type="binding site" evidence="12">
    <location>
        <position position="213"/>
    </location>
    <ligand>
        <name>[2Fe-2S] cluster</name>
        <dbReference type="ChEBI" id="CHEBI:190135"/>
    </ligand>
</feature>
<evidence type="ECO:0000256" key="10">
    <source>
        <dbReference type="ARBA" id="ARBA00034078"/>
    </source>
</evidence>
<evidence type="ECO:0000256" key="3">
    <source>
        <dbReference type="ARBA" id="ARBA00022630"/>
    </source>
</evidence>
<evidence type="ECO:0000259" key="14">
    <source>
        <dbReference type="PROSITE" id="PS51384"/>
    </source>
</evidence>
<keyword evidence="7" id="KW-0249">Electron transport</keyword>
<evidence type="ECO:0000313" key="16">
    <source>
        <dbReference type="Proteomes" id="UP000198405"/>
    </source>
</evidence>
<keyword evidence="13" id="KW-0472">Membrane</keyword>
<name>A0A238YMQ5_9BACT</name>
<keyword evidence="8 12" id="KW-0408">Iron</keyword>
<evidence type="ECO:0000256" key="2">
    <source>
        <dbReference type="ARBA" id="ARBA00022448"/>
    </source>
</evidence>
<comment type="similarity">
    <text evidence="1">Belongs to the PyrK family.</text>
</comment>
<dbReference type="GO" id="GO:0046872">
    <property type="term" value="F:metal ion binding"/>
    <property type="evidence" value="ECO:0007669"/>
    <property type="project" value="UniProtKB-KW"/>
</dbReference>
<keyword evidence="4 12" id="KW-0001">2Fe-2S</keyword>
<keyword evidence="6 11" id="KW-0274">FAD</keyword>
<feature type="binding site" evidence="11">
    <location>
        <begin position="67"/>
        <end position="69"/>
    </location>
    <ligand>
        <name>FAD</name>
        <dbReference type="ChEBI" id="CHEBI:57692"/>
    </ligand>
</feature>
<dbReference type="RefSeq" id="WP_089322797.1">
    <property type="nucleotide sequence ID" value="NZ_FZOB01000004.1"/>
</dbReference>
<evidence type="ECO:0000256" key="11">
    <source>
        <dbReference type="PIRSR" id="PIRSR006816-1"/>
    </source>
</evidence>
<evidence type="ECO:0000256" key="1">
    <source>
        <dbReference type="ARBA" id="ARBA00006422"/>
    </source>
</evidence>
<dbReference type="SUPFAM" id="SSF63380">
    <property type="entry name" value="Riboflavin synthase domain-like"/>
    <property type="match status" value="1"/>
</dbReference>
<sequence>MKGKIVENRPLTGKDFLLTIEICPEIVEKVKPGQFAMIDVKKPLQTDPLLKRPLGIFDTDKNRVSFIYRVVGRGTKLLTEMKDEVDVLLPLGNHFKDEREKYLFIAGGIGIGGIFLAAKTFHRKGKTVKVIYGGRTKDDLSALPFLEKYHIPFIPVTEDGSFGEKGLVTDFLKSYKNFRWIACGPKGMLNAVKKIAEKENIECYLSIDTRMACGVGSCLGCVIKTPEGYKRTCVEGPIFKASEIDL</sequence>
<dbReference type="InterPro" id="IPR039261">
    <property type="entry name" value="FNR_nucleotide-bd"/>
</dbReference>
<dbReference type="PIRSF" id="PIRSF006816">
    <property type="entry name" value="Cyc3_hyd_g"/>
    <property type="match status" value="1"/>
</dbReference>
<dbReference type="AlphaFoldDB" id="A0A238YMQ5"/>
<accession>A0A238YMQ5</accession>
<protein>
    <submittedName>
        <fullName evidence="15">Dihydroorotate dehydrogenase electron transfer subunit</fullName>
    </submittedName>
</protein>
<evidence type="ECO:0000256" key="13">
    <source>
        <dbReference type="SAM" id="Phobius"/>
    </source>
</evidence>
<dbReference type="PROSITE" id="PS51384">
    <property type="entry name" value="FAD_FR"/>
    <property type="match status" value="1"/>
</dbReference>
<dbReference type="SUPFAM" id="SSF52343">
    <property type="entry name" value="Ferredoxin reductase-like, C-terminal NADP-linked domain"/>
    <property type="match status" value="1"/>
</dbReference>
<comment type="cofactor">
    <cofactor evidence="12">
        <name>[2Fe-2S] cluster</name>
        <dbReference type="ChEBI" id="CHEBI:190135"/>
    </cofactor>
    <text evidence="12">Binds 1 [2Fe-2S] cluster per subunit.</text>
</comment>
<dbReference type="PANTHER" id="PTHR43513:SF3">
    <property type="entry name" value="DIHYDROOROTATE DEHYDROGENASE B (NAD(+)), ELECTRON TRANSFER SUBUNIT-RELATED"/>
    <property type="match status" value="1"/>
</dbReference>
<feature type="transmembrane region" description="Helical" evidence="13">
    <location>
        <begin position="102"/>
        <end position="121"/>
    </location>
</feature>
<dbReference type="GO" id="GO:0050660">
    <property type="term" value="F:flavin adenine dinucleotide binding"/>
    <property type="evidence" value="ECO:0007669"/>
    <property type="project" value="InterPro"/>
</dbReference>
<dbReference type="InterPro" id="IPR019480">
    <property type="entry name" value="Dihydroorotate_DH_Fe-S-bd"/>
</dbReference>
<feature type="binding site" evidence="12">
    <location>
        <position position="233"/>
    </location>
    <ligand>
        <name>[2Fe-2S] cluster</name>
        <dbReference type="ChEBI" id="CHEBI:190135"/>
    </ligand>
</feature>
<keyword evidence="16" id="KW-1185">Reference proteome</keyword>
<evidence type="ECO:0000256" key="5">
    <source>
        <dbReference type="ARBA" id="ARBA00022723"/>
    </source>
</evidence>
<feature type="binding site" evidence="12">
    <location>
        <position position="221"/>
    </location>
    <ligand>
        <name>[2Fe-2S] cluster</name>
        <dbReference type="ChEBI" id="CHEBI:190135"/>
    </ligand>
</feature>
<dbReference type="Gene3D" id="2.10.240.10">
    <property type="entry name" value="Dihydroorotate dehydrogenase, electron transfer subunit"/>
    <property type="match status" value="1"/>
</dbReference>
<evidence type="ECO:0000256" key="8">
    <source>
        <dbReference type="ARBA" id="ARBA00023004"/>
    </source>
</evidence>
<comment type="cofactor">
    <cofactor evidence="10">
        <name>[2Fe-2S] cluster</name>
        <dbReference type="ChEBI" id="CHEBI:190135"/>
    </cofactor>
</comment>
<evidence type="ECO:0000256" key="6">
    <source>
        <dbReference type="ARBA" id="ARBA00022827"/>
    </source>
</evidence>
<dbReference type="Gene3D" id="3.40.50.80">
    <property type="entry name" value="Nucleotide-binding domain of ferredoxin-NADP reductase (FNR) module"/>
    <property type="match status" value="1"/>
</dbReference>
<dbReference type="InterPro" id="IPR050353">
    <property type="entry name" value="PyrK_electron_transfer"/>
</dbReference>
<keyword evidence="13" id="KW-1133">Transmembrane helix</keyword>
<dbReference type="InterPro" id="IPR012165">
    <property type="entry name" value="Cyt_c3_hydrogenase_gsu"/>
</dbReference>
<dbReference type="EMBL" id="FZOB01000004">
    <property type="protein sequence ID" value="SNR72417.1"/>
    <property type="molecule type" value="Genomic_DNA"/>
</dbReference>
<evidence type="ECO:0000313" key="15">
    <source>
        <dbReference type="EMBL" id="SNR72417.1"/>
    </source>
</evidence>
<dbReference type="InterPro" id="IPR017938">
    <property type="entry name" value="Riboflavin_synthase-like_b-brl"/>
</dbReference>
<keyword evidence="5 12" id="KW-0479">Metal-binding</keyword>
<feature type="binding site" evidence="11">
    <location>
        <begin position="74"/>
        <end position="75"/>
    </location>
    <ligand>
        <name>FAD</name>
        <dbReference type="ChEBI" id="CHEBI:57692"/>
    </ligand>
</feature>
<evidence type="ECO:0000256" key="7">
    <source>
        <dbReference type="ARBA" id="ARBA00022982"/>
    </source>
</evidence>
<dbReference type="GO" id="GO:0051537">
    <property type="term" value="F:2 iron, 2 sulfur cluster binding"/>
    <property type="evidence" value="ECO:0007669"/>
    <property type="project" value="UniProtKB-KW"/>
</dbReference>
<dbReference type="Pfam" id="PF10418">
    <property type="entry name" value="DHODB_Fe-S_bind"/>
    <property type="match status" value="1"/>
</dbReference>
<evidence type="ECO:0000256" key="12">
    <source>
        <dbReference type="PIRSR" id="PIRSR006816-2"/>
    </source>
</evidence>
<dbReference type="GO" id="GO:0016491">
    <property type="term" value="F:oxidoreductase activity"/>
    <property type="evidence" value="ECO:0007669"/>
    <property type="project" value="InterPro"/>
</dbReference>
<dbReference type="Proteomes" id="UP000198405">
    <property type="component" value="Unassembled WGS sequence"/>
</dbReference>
<keyword evidence="3 11" id="KW-0285">Flavoprotein</keyword>
<reference evidence="16" key="1">
    <citation type="submission" date="2017-06" db="EMBL/GenBank/DDBJ databases">
        <authorList>
            <person name="Varghese N."/>
            <person name="Submissions S."/>
        </authorList>
    </citation>
    <scope>NUCLEOTIDE SEQUENCE [LARGE SCALE GENOMIC DNA]</scope>
    <source>
        <strain evidence="16">DSM 15668</strain>
    </source>
</reference>
<dbReference type="PANTHER" id="PTHR43513">
    <property type="entry name" value="DIHYDROOROTATE DEHYDROGENASE B (NAD(+)), ELECTRON TRANSFER SUBUNIT"/>
    <property type="match status" value="1"/>
</dbReference>
<keyword evidence="2" id="KW-0813">Transport</keyword>